<organism evidence="1 2">
    <name type="scientific">Pseudomonas fluorescens</name>
    <dbReference type="NCBI Taxonomy" id="294"/>
    <lineage>
        <taxon>Bacteria</taxon>
        <taxon>Pseudomonadati</taxon>
        <taxon>Pseudomonadota</taxon>
        <taxon>Gammaproteobacteria</taxon>
        <taxon>Pseudomonadales</taxon>
        <taxon>Pseudomonadaceae</taxon>
        <taxon>Pseudomonas</taxon>
    </lineage>
</organism>
<dbReference type="EMBL" id="CP038438">
    <property type="protein sequence ID" value="QBX41231.1"/>
    <property type="molecule type" value="Genomic_DNA"/>
</dbReference>
<evidence type="ECO:0000313" key="1">
    <source>
        <dbReference type="EMBL" id="QBX41231.1"/>
    </source>
</evidence>
<gene>
    <name evidence="1" type="ORF">E4T63_11725</name>
</gene>
<dbReference type="AlphaFoldDB" id="A0AAP9CIP0"/>
<evidence type="ECO:0000313" key="2">
    <source>
        <dbReference type="Proteomes" id="UP000295797"/>
    </source>
</evidence>
<reference evidence="1 2" key="1">
    <citation type="submission" date="2019-03" db="EMBL/GenBank/DDBJ databases">
        <title>Complete genome sequence of the plant growth promoting strain Pseudomonas fluorescens LBUM677.</title>
        <authorList>
            <person name="Novinscak A."/>
            <person name="Joly D."/>
            <person name="Filion M."/>
        </authorList>
    </citation>
    <scope>NUCLEOTIDE SEQUENCE [LARGE SCALE GENOMIC DNA]</scope>
    <source>
        <strain evidence="1 2">LBUM677</strain>
    </source>
</reference>
<sequence>MSSTTQIPCRSEPEFREQRINLWEWACSRRGRHIQHGYRLTGRFREQARSHTVFTICLNFVSTR</sequence>
<dbReference type="Proteomes" id="UP000295797">
    <property type="component" value="Chromosome"/>
</dbReference>
<name>A0AAP9CIP0_PSEFL</name>
<accession>A0AAP9CIP0</accession>
<protein>
    <submittedName>
        <fullName evidence="1">Uncharacterized protein</fullName>
    </submittedName>
</protein>
<proteinExistence type="predicted"/>